<proteinExistence type="predicted"/>
<comment type="caution">
    <text evidence="1">The sequence shown here is derived from an EMBL/GenBank/DDBJ whole genome shotgun (WGS) entry which is preliminary data.</text>
</comment>
<sequence>MDRGDLWITDHISAHQYETERQSAKVRVVAADLRAIRLECTSEADPQFYDLPLTLQTSVPPAWQRCRVVQGAQQKEVKAVNGLVQFEALPNGGVITLQAIQ</sequence>
<keyword evidence="2" id="KW-1185">Reference proteome</keyword>
<evidence type="ECO:0000313" key="1">
    <source>
        <dbReference type="EMBL" id="EDY20958.1"/>
    </source>
</evidence>
<gene>
    <name evidence="1" type="ORF">CfE428DRAFT_1251</name>
</gene>
<evidence type="ECO:0000313" key="2">
    <source>
        <dbReference type="Proteomes" id="UP000005824"/>
    </source>
</evidence>
<dbReference type="STRING" id="497964.CfE428DRAFT_1251"/>
<dbReference type="EMBL" id="ABVL01000003">
    <property type="protein sequence ID" value="EDY20958.1"/>
    <property type="molecule type" value="Genomic_DNA"/>
</dbReference>
<reference evidence="1 2" key="1">
    <citation type="journal article" date="2011" name="J. Bacteriol.">
        <title>Genome sequence of Chthoniobacter flavus Ellin428, an aerobic heterotrophic soil bacterium.</title>
        <authorList>
            <person name="Kant R."/>
            <person name="van Passel M.W."/>
            <person name="Palva A."/>
            <person name="Lucas S."/>
            <person name="Lapidus A."/>
            <person name="Glavina Del Rio T."/>
            <person name="Dalin E."/>
            <person name="Tice H."/>
            <person name="Bruce D."/>
            <person name="Goodwin L."/>
            <person name="Pitluck S."/>
            <person name="Larimer F.W."/>
            <person name="Land M.L."/>
            <person name="Hauser L."/>
            <person name="Sangwan P."/>
            <person name="de Vos W.M."/>
            <person name="Janssen P.H."/>
            <person name="Smidt H."/>
        </authorList>
    </citation>
    <scope>NUCLEOTIDE SEQUENCE [LARGE SCALE GENOMIC DNA]</scope>
    <source>
        <strain evidence="1 2">Ellin428</strain>
    </source>
</reference>
<accession>B4CXG0</accession>
<protein>
    <submittedName>
        <fullName evidence="1">Uncharacterized protein</fullName>
    </submittedName>
</protein>
<dbReference type="InParanoid" id="B4CXG0"/>
<dbReference type="AlphaFoldDB" id="B4CXG0"/>
<organism evidence="1 2">
    <name type="scientific">Chthoniobacter flavus Ellin428</name>
    <dbReference type="NCBI Taxonomy" id="497964"/>
    <lineage>
        <taxon>Bacteria</taxon>
        <taxon>Pseudomonadati</taxon>
        <taxon>Verrucomicrobiota</taxon>
        <taxon>Spartobacteria</taxon>
        <taxon>Chthoniobacterales</taxon>
        <taxon>Chthoniobacteraceae</taxon>
        <taxon>Chthoniobacter</taxon>
    </lineage>
</organism>
<dbReference type="Proteomes" id="UP000005824">
    <property type="component" value="Unassembled WGS sequence"/>
</dbReference>
<name>B4CXG0_9BACT</name>